<dbReference type="InterPro" id="IPR050922">
    <property type="entry name" value="LytR/CpsA/Psr_CW_biosynth"/>
</dbReference>
<keyword evidence="3" id="KW-1133">Transmembrane helix</keyword>
<gene>
    <name evidence="5" type="ORF">GCM10010124_03490</name>
</gene>
<dbReference type="RefSeq" id="WP_189112342.1">
    <property type="nucleotide sequence ID" value="NZ_BMQC01000001.1"/>
</dbReference>
<accession>A0A8J3BDS9</accession>
<dbReference type="PANTHER" id="PTHR33392">
    <property type="entry name" value="POLYISOPRENYL-TEICHOIC ACID--PEPTIDOGLYCAN TEICHOIC ACID TRANSFERASE TAGU"/>
    <property type="match status" value="1"/>
</dbReference>
<proteinExistence type="inferred from homology"/>
<feature type="compositionally biased region" description="Low complexity" evidence="2">
    <location>
        <begin position="25"/>
        <end position="83"/>
    </location>
</feature>
<evidence type="ECO:0000256" key="1">
    <source>
        <dbReference type="ARBA" id="ARBA00006068"/>
    </source>
</evidence>
<reference evidence="5" key="1">
    <citation type="journal article" date="2014" name="Int. J. Syst. Evol. Microbiol.">
        <title>Complete genome sequence of Corynebacterium casei LMG S-19264T (=DSM 44701T), isolated from a smear-ripened cheese.</title>
        <authorList>
            <consortium name="US DOE Joint Genome Institute (JGI-PGF)"/>
            <person name="Walter F."/>
            <person name="Albersmeier A."/>
            <person name="Kalinowski J."/>
            <person name="Ruckert C."/>
        </authorList>
    </citation>
    <scope>NUCLEOTIDE SEQUENCE</scope>
    <source>
        <strain evidence="5">JCM 3091</strain>
    </source>
</reference>
<feature type="domain" description="Cell envelope-related transcriptional attenuator" evidence="4">
    <location>
        <begin position="189"/>
        <end position="372"/>
    </location>
</feature>
<comment type="caution">
    <text evidence="5">The sequence shown here is derived from an EMBL/GenBank/DDBJ whole genome shotgun (WGS) entry which is preliminary data.</text>
</comment>
<dbReference type="PANTHER" id="PTHR33392:SF6">
    <property type="entry name" value="POLYISOPRENYL-TEICHOIC ACID--PEPTIDOGLYCAN TEICHOIC ACID TRANSFERASE TAGU"/>
    <property type="match status" value="1"/>
</dbReference>
<keyword evidence="6" id="KW-1185">Reference proteome</keyword>
<dbReference type="EMBL" id="BMQC01000001">
    <property type="protein sequence ID" value="GGK14224.1"/>
    <property type="molecule type" value="Genomic_DNA"/>
</dbReference>
<dbReference type="Pfam" id="PF03816">
    <property type="entry name" value="LytR_cpsA_psr"/>
    <property type="match status" value="1"/>
</dbReference>
<keyword evidence="3" id="KW-0812">Transmembrane</keyword>
<evidence type="ECO:0000313" key="5">
    <source>
        <dbReference type="EMBL" id="GGK14224.1"/>
    </source>
</evidence>
<dbReference type="AlphaFoldDB" id="A0A8J3BDS9"/>
<sequence length="469" mass="48387">MPDAPQPDDTTEFPRIVDGPPRPAGPARGVAAVPGPPVASAHPAAPPAATAPGAAAPAPEPAASASEPAAPATEPTASASEPAVPKPTGSAPGTAAPDVARPRRRTRRALVLALAGVAALAVAVGGTAAVRGVSRGVLPRSDLLGGTSGADPSPPAATPGLTGRQLRGPLNILIAGVDPRQGQPNWRPNADAVLLLHVPRTLDAAYLYSLPRDLVVTVPAFGKAGFGGTRTKLTHAMSFGSVVPGTARPDRAQGFQLLARTVSAYSGIPRFDAGAVLDFGGFVKLVDAVGGVDLRVDQKVTSIHRQPDGAHRRPGASSTGYVGPQMTYLPGVRHFAGWQALDYGRQRYVAGSDYTRQKHQQQLVRAILAKLAKLGAHRDPVRLARVLAAVRESLTYDGRGHEVQDFAYTLRRIPPAKLTLVSLPGAALGRGNAYQGEALTPVATGFLRAVRAGAVAPYLAKNPSLVHSR</sequence>
<evidence type="ECO:0000313" key="6">
    <source>
        <dbReference type="Proteomes" id="UP000662200"/>
    </source>
</evidence>
<feature type="transmembrane region" description="Helical" evidence="3">
    <location>
        <begin position="109"/>
        <end position="130"/>
    </location>
</feature>
<organism evidence="5 6">
    <name type="scientific">Pilimelia terevasa</name>
    <dbReference type="NCBI Taxonomy" id="53372"/>
    <lineage>
        <taxon>Bacteria</taxon>
        <taxon>Bacillati</taxon>
        <taxon>Actinomycetota</taxon>
        <taxon>Actinomycetes</taxon>
        <taxon>Micromonosporales</taxon>
        <taxon>Micromonosporaceae</taxon>
        <taxon>Pilimelia</taxon>
    </lineage>
</organism>
<comment type="similarity">
    <text evidence="1">Belongs to the LytR/CpsA/Psr (LCP) family.</text>
</comment>
<keyword evidence="3" id="KW-0472">Membrane</keyword>
<dbReference type="Proteomes" id="UP000662200">
    <property type="component" value="Unassembled WGS sequence"/>
</dbReference>
<evidence type="ECO:0000256" key="3">
    <source>
        <dbReference type="SAM" id="Phobius"/>
    </source>
</evidence>
<protein>
    <recommendedName>
        <fullName evidence="4">Cell envelope-related transcriptional attenuator domain-containing protein</fullName>
    </recommendedName>
</protein>
<feature type="region of interest" description="Disordered" evidence="2">
    <location>
        <begin position="144"/>
        <end position="164"/>
    </location>
</feature>
<dbReference type="InterPro" id="IPR004474">
    <property type="entry name" value="LytR_CpsA_psr"/>
</dbReference>
<evidence type="ECO:0000256" key="2">
    <source>
        <dbReference type="SAM" id="MobiDB-lite"/>
    </source>
</evidence>
<reference evidence="5" key="2">
    <citation type="submission" date="2020-09" db="EMBL/GenBank/DDBJ databases">
        <authorList>
            <person name="Sun Q."/>
            <person name="Ohkuma M."/>
        </authorList>
    </citation>
    <scope>NUCLEOTIDE SEQUENCE</scope>
    <source>
        <strain evidence="5">JCM 3091</strain>
    </source>
</reference>
<name>A0A8J3BDS9_9ACTN</name>
<evidence type="ECO:0000259" key="4">
    <source>
        <dbReference type="Pfam" id="PF03816"/>
    </source>
</evidence>
<feature type="region of interest" description="Disordered" evidence="2">
    <location>
        <begin position="1"/>
        <end position="102"/>
    </location>
</feature>
<dbReference type="Gene3D" id="3.40.630.190">
    <property type="entry name" value="LCP protein"/>
    <property type="match status" value="1"/>
</dbReference>